<feature type="transmembrane region" description="Helical" evidence="1">
    <location>
        <begin position="6"/>
        <end position="23"/>
    </location>
</feature>
<proteinExistence type="predicted"/>
<gene>
    <name evidence="2" type="ORF">BXY39_1381</name>
</gene>
<dbReference type="RefSeq" id="WP_121938076.1">
    <property type="nucleotide sequence ID" value="NZ_REFR01000010.1"/>
</dbReference>
<evidence type="ECO:0000256" key="1">
    <source>
        <dbReference type="SAM" id="Phobius"/>
    </source>
</evidence>
<keyword evidence="3" id="KW-1185">Reference proteome</keyword>
<dbReference type="AlphaFoldDB" id="A0A3M0CHC9"/>
<dbReference type="EMBL" id="REFR01000010">
    <property type="protein sequence ID" value="RMB08742.1"/>
    <property type="molecule type" value="Genomic_DNA"/>
</dbReference>
<evidence type="ECO:0000313" key="3">
    <source>
        <dbReference type="Proteomes" id="UP000271227"/>
    </source>
</evidence>
<evidence type="ECO:0000313" key="2">
    <source>
        <dbReference type="EMBL" id="RMB08742.1"/>
    </source>
</evidence>
<evidence type="ECO:0008006" key="4">
    <source>
        <dbReference type="Google" id="ProtNLM"/>
    </source>
</evidence>
<keyword evidence="1" id="KW-0472">Membrane</keyword>
<feature type="transmembrane region" description="Helical" evidence="1">
    <location>
        <begin position="44"/>
        <end position="69"/>
    </location>
</feature>
<keyword evidence="1" id="KW-1133">Transmembrane helix</keyword>
<reference evidence="2 3" key="1">
    <citation type="submission" date="2018-10" db="EMBL/GenBank/DDBJ databases">
        <title>Genomic Encyclopedia of Archaeal and Bacterial Type Strains, Phase II (KMG-II): from individual species to whole genera.</title>
        <authorList>
            <person name="Goeker M."/>
        </authorList>
    </citation>
    <scope>NUCLEOTIDE SEQUENCE [LARGE SCALE GENOMIC DNA]</scope>
    <source>
        <strain evidence="2 3">DSM 25217</strain>
    </source>
</reference>
<sequence>MNTYFAIAAAFATFNAGLHFFLGGKTIARPLLEATGLPDKVRCVQYFCWHIATLTLILQAVLLGVAAVAPAETGLAIVGTAVAASVGLLGIGMPPFLQIGYGTMPQGWLFVPVTGLGLAGLFL</sequence>
<dbReference type="Proteomes" id="UP000271227">
    <property type="component" value="Unassembled WGS sequence"/>
</dbReference>
<comment type="caution">
    <text evidence="2">The sequence shown here is derived from an EMBL/GenBank/DDBJ whole genome shotgun (WGS) entry which is preliminary data.</text>
</comment>
<dbReference type="InParanoid" id="A0A3M0CHC9"/>
<keyword evidence="1" id="KW-0812">Transmembrane</keyword>
<name>A0A3M0CHC9_9PROT</name>
<accession>A0A3M0CHC9</accession>
<protein>
    <recommendedName>
        <fullName evidence="4">DUF423 domain-containing protein</fullName>
    </recommendedName>
</protein>
<feature type="transmembrane region" description="Helical" evidence="1">
    <location>
        <begin position="75"/>
        <end position="97"/>
    </location>
</feature>
<organism evidence="2 3">
    <name type="scientific">Eilatimonas milleporae</name>
    <dbReference type="NCBI Taxonomy" id="911205"/>
    <lineage>
        <taxon>Bacteria</taxon>
        <taxon>Pseudomonadati</taxon>
        <taxon>Pseudomonadota</taxon>
        <taxon>Alphaproteobacteria</taxon>
        <taxon>Kordiimonadales</taxon>
        <taxon>Kordiimonadaceae</taxon>
        <taxon>Eilatimonas</taxon>
    </lineage>
</organism>
<dbReference type="OrthoDB" id="7667463at2"/>